<dbReference type="OrthoDB" id="737456at2759"/>
<evidence type="ECO:0000313" key="2">
    <source>
        <dbReference type="EMBL" id="KAJ0983746.1"/>
    </source>
</evidence>
<feature type="region of interest" description="Disordered" evidence="1">
    <location>
        <begin position="181"/>
        <end position="230"/>
    </location>
</feature>
<evidence type="ECO:0000313" key="3">
    <source>
        <dbReference type="Proteomes" id="UP001085076"/>
    </source>
</evidence>
<name>A0A9D5HP98_9LILI</name>
<evidence type="ECO:0000256" key="1">
    <source>
        <dbReference type="SAM" id="MobiDB-lite"/>
    </source>
</evidence>
<gene>
    <name evidence="2" type="ORF">J5N97_002102</name>
</gene>
<reference evidence="2" key="1">
    <citation type="submission" date="2021-03" db="EMBL/GenBank/DDBJ databases">
        <authorList>
            <person name="Li Z."/>
            <person name="Yang C."/>
        </authorList>
    </citation>
    <scope>NUCLEOTIDE SEQUENCE</scope>
    <source>
        <strain evidence="2">Dzin_1.0</strain>
        <tissue evidence="2">Leaf</tissue>
    </source>
</reference>
<keyword evidence="3" id="KW-1185">Reference proteome</keyword>
<protein>
    <submittedName>
        <fullName evidence="2">Uncharacterized protein</fullName>
    </submittedName>
</protein>
<sequence>MPPPLFFTAKSSPNIIIRLSSLFVLYKSPPNIIILSSQVLIPFSTGRGRSMKSSPVFPKDEAGSGNAVGYNPQDDFSKVGDTWPFFLNGNAQFAFDDISIACVCVRARVLRIPRSLLPVCDQFLEEARKHANDIIMNSARPSLNSVEKYIPSESRKKSSQKSWKNTLLLFWWKSEKKKKKSNADNAGTTLERKKRHSASGPLSSAGKERGRGGGLGGRPMSGPLSSCFTPTRAEDTEVPYMCLEQQDYPHRIHSHGPLYKVT</sequence>
<dbReference type="PANTHER" id="PTHR35488">
    <property type="entry name" value="OS05G0358900 PROTEIN-RELATED"/>
    <property type="match status" value="1"/>
</dbReference>
<dbReference type="Proteomes" id="UP001085076">
    <property type="component" value="Miscellaneous, Linkage group lg01"/>
</dbReference>
<reference evidence="2" key="2">
    <citation type="journal article" date="2022" name="Hortic Res">
        <title>The genome of Dioscorea zingiberensis sheds light on the biosynthesis, origin and evolution of the medicinally important diosgenin saponins.</title>
        <authorList>
            <person name="Li Y."/>
            <person name="Tan C."/>
            <person name="Li Z."/>
            <person name="Guo J."/>
            <person name="Li S."/>
            <person name="Chen X."/>
            <person name="Wang C."/>
            <person name="Dai X."/>
            <person name="Yang H."/>
            <person name="Song W."/>
            <person name="Hou L."/>
            <person name="Xu J."/>
            <person name="Tong Z."/>
            <person name="Xu A."/>
            <person name="Yuan X."/>
            <person name="Wang W."/>
            <person name="Yang Q."/>
            <person name="Chen L."/>
            <person name="Sun Z."/>
            <person name="Wang K."/>
            <person name="Pan B."/>
            <person name="Chen J."/>
            <person name="Bao Y."/>
            <person name="Liu F."/>
            <person name="Qi X."/>
            <person name="Gang D.R."/>
            <person name="Wen J."/>
            <person name="Li J."/>
        </authorList>
    </citation>
    <scope>NUCLEOTIDE SEQUENCE</scope>
    <source>
        <strain evidence="2">Dzin_1.0</strain>
    </source>
</reference>
<organism evidence="2 3">
    <name type="scientific">Dioscorea zingiberensis</name>
    <dbReference type="NCBI Taxonomy" id="325984"/>
    <lineage>
        <taxon>Eukaryota</taxon>
        <taxon>Viridiplantae</taxon>
        <taxon>Streptophyta</taxon>
        <taxon>Embryophyta</taxon>
        <taxon>Tracheophyta</taxon>
        <taxon>Spermatophyta</taxon>
        <taxon>Magnoliopsida</taxon>
        <taxon>Liliopsida</taxon>
        <taxon>Dioscoreales</taxon>
        <taxon>Dioscoreaceae</taxon>
        <taxon>Dioscorea</taxon>
    </lineage>
</organism>
<accession>A0A9D5HP98</accession>
<dbReference type="EMBL" id="JAGGNH010000001">
    <property type="protein sequence ID" value="KAJ0983746.1"/>
    <property type="molecule type" value="Genomic_DNA"/>
</dbReference>
<dbReference type="PANTHER" id="PTHR35488:SF4">
    <property type="entry name" value="DUF4005 DOMAIN-CONTAINING PROTEIN"/>
    <property type="match status" value="1"/>
</dbReference>
<proteinExistence type="predicted"/>
<dbReference type="AlphaFoldDB" id="A0A9D5HP98"/>
<comment type="caution">
    <text evidence="2">The sequence shown here is derived from an EMBL/GenBank/DDBJ whole genome shotgun (WGS) entry which is preliminary data.</text>
</comment>